<protein>
    <submittedName>
        <fullName evidence="1">Uncharacterized protein</fullName>
    </submittedName>
</protein>
<organism evidence="1 2">
    <name type="scientific">Streptomyces arboris</name>
    <dbReference type="NCBI Taxonomy" id="2600619"/>
    <lineage>
        <taxon>Bacteria</taxon>
        <taxon>Bacillati</taxon>
        <taxon>Actinomycetota</taxon>
        <taxon>Actinomycetes</taxon>
        <taxon>Kitasatosporales</taxon>
        <taxon>Streptomycetaceae</taxon>
        <taxon>Streptomyces</taxon>
    </lineage>
</organism>
<dbReference type="RefSeq" id="WP_151512502.1">
    <property type="nucleotide sequence ID" value="NZ_JBMVCA010000033.1"/>
</dbReference>
<reference evidence="1 2" key="1">
    <citation type="submission" date="2019-09" db="EMBL/GenBank/DDBJ databases">
        <authorList>
            <person name="Liu P."/>
        </authorList>
    </citation>
    <scope>NUCLEOTIDE SEQUENCE [LARGE SCALE GENOMIC DNA]</scope>
    <source>
        <strain evidence="1 2">TRM68085</strain>
    </source>
</reference>
<accession>A0A5N5EFI7</accession>
<dbReference type="Proteomes" id="UP000326907">
    <property type="component" value="Unassembled WGS sequence"/>
</dbReference>
<dbReference type="EMBL" id="VYUA01000029">
    <property type="protein sequence ID" value="KAB2589546.1"/>
    <property type="molecule type" value="Genomic_DNA"/>
</dbReference>
<comment type="caution">
    <text evidence="1">The sequence shown here is derived from an EMBL/GenBank/DDBJ whole genome shotgun (WGS) entry which is preliminary data.</text>
</comment>
<name>A0A5N5EFI7_9ACTN</name>
<proteinExistence type="predicted"/>
<keyword evidence="2" id="KW-1185">Reference proteome</keyword>
<evidence type="ECO:0000313" key="2">
    <source>
        <dbReference type="Proteomes" id="UP000326907"/>
    </source>
</evidence>
<sequence>MDETRAVPTPARHDENFWNVVMTPVEPAWNEPGDDDTFVMDEKVLDAVRALAERISTRALAYRTAGEPFDAALTAAPDVQLATLRALYEAKRSVDRLAESAATAAGRSGASYSQLGAAWGGIKRQSARLKWPHAVVKRSAGESVPLRYAGGSAVIHHDPGVDAWWYTATAADRQEEESEAVHGTSAEAIARATEFLLTHARPAPRESA</sequence>
<gene>
    <name evidence="1" type="ORF">F5983_26235</name>
</gene>
<evidence type="ECO:0000313" key="1">
    <source>
        <dbReference type="EMBL" id="KAB2589546.1"/>
    </source>
</evidence>
<dbReference type="AlphaFoldDB" id="A0A5N5EFI7"/>